<keyword evidence="9" id="KW-0804">Transcription</keyword>
<dbReference type="GO" id="GO:0003677">
    <property type="term" value="F:DNA binding"/>
    <property type="evidence" value="ECO:0007669"/>
    <property type="project" value="UniProtKB-KW"/>
</dbReference>
<dbReference type="PRINTS" id="PR00726">
    <property type="entry name" value="LEXASERPTASE"/>
</dbReference>
<dbReference type="PANTHER" id="PTHR33516:SF2">
    <property type="entry name" value="LEXA REPRESSOR-RELATED"/>
    <property type="match status" value="1"/>
</dbReference>
<dbReference type="Proteomes" id="UP000198744">
    <property type="component" value="Unassembled WGS sequence"/>
</dbReference>
<dbReference type="AlphaFoldDB" id="A0A1H8B9T7"/>
<dbReference type="STRING" id="43775.SAMN04489760_1495"/>
<organism evidence="14 15">
    <name type="scientific">Syntrophus gentianae</name>
    <dbReference type="NCBI Taxonomy" id="43775"/>
    <lineage>
        <taxon>Bacteria</taxon>
        <taxon>Pseudomonadati</taxon>
        <taxon>Thermodesulfobacteriota</taxon>
        <taxon>Syntrophia</taxon>
        <taxon>Syntrophales</taxon>
        <taxon>Syntrophaceae</taxon>
        <taxon>Syntrophus</taxon>
    </lineage>
</organism>
<protein>
    <submittedName>
        <fullName evidence="14">Repressor LexA</fullName>
    </submittedName>
</protein>
<keyword evidence="15" id="KW-1185">Reference proteome</keyword>
<name>A0A1H8B9T7_9BACT</name>
<evidence type="ECO:0000256" key="7">
    <source>
        <dbReference type="ARBA" id="ARBA00023015"/>
    </source>
</evidence>
<dbReference type="InterPro" id="IPR039418">
    <property type="entry name" value="LexA-like"/>
</dbReference>
<dbReference type="GO" id="GO:0009432">
    <property type="term" value="P:SOS response"/>
    <property type="evidence" value="ECO:0007669"/>
    <property type="project" value="UniProtKB-KW"/>
</dbReference>
<keyword evidence="10" id="KW-0234">DNA repair</keyword>
<evidence type="ECO:0000256" key="11">
    <source>
        <dbReference type="ARBA" id="ARBA00023236"/>
    </source>
</evidence>
<dbReference type="EMBL" id="FOBS01000049">
    <property type="protein sequence ID" value="SEM79690.1"/>
    <property type="molecule type" value="Genomic_DNA"/>
</dbReference>
<evidence type="ECO:0000313" key="14">
    <source>
        <dbReference type="EMBL" id="SEM79690.1"/>
    </source>
</evidence>
<keyword evidence="5 12" id="KW-0378">Hydrolase</keyword>
<dbReference type="GO" id="GO:0045892">
    <property type="term" value="P:negative regulation of DNA-templated transcription"/>
    <property type="evidence" value="ECO:0007669"/>
    <property type="project" value="InterPro"/>
</dbReference>
<dbReference type="PANTHER" id="PTHR33516">
    <property type="entry name" value="LEXA REPRESSOR"/>
    <property type="match status" value="1"/>
</dbReference>
<keyword evidence="2" id="KW-0678">Repressor</keyword>
<gene>
    <name evidence="14" type="ORF">SAMN04489760_1495</name>
</gene>
<keyword evidence="4" id="KW-0227">DNA damage</keyword>
<evidence type="ECO:0000256" key="3">
    <source>
        <dbReference type="ARBA" id="ARBA00022705"/>
    </source>
</evidence>
<dbReference type="InterPro" id="IPR050077">
    <property type="entry name" value="LexA_repressor"/>
</dbReference>
<dbReference type="RefSeq" id="WP_093884912.1">
    <property type="nucleotide sequence ID" value="NZ_FOBS01000049.1"/>
</dbReference>
<evidence type="ECO:0000256" key="10">
    <source>
        <dbReference type="ARBA" id="ARBA00023204"/>
    </source>
</evidence>
<evidence type="ECO:0000256" key="2">
    <source>
        <dbReference type="ARBA" id="ARBA00022491"/>
    </source>
</evidence>
<dbReference type="CDD" id="cd06529">
    <property type="entry name" value="S24_LexA-like"/>
    <property type="match status" value="1"/>
</dbReference>
<keyword evidence="8" id="KW-0238">DNA-binding</keyword>
<keyword evidence="7" id="KW-0805">Transcription regulation</keyword>
<dbReference type="InterPro" id="IPR036286">
    <property type="entry name" value="LexA/Signal_pep-like_sf"/>
</dbReference>
<evidence type="ECO:0000259" key="13">
    <source>
        <dbReference type="Pfam" id="PF00717"/>
    </source>
</evidence>
<comment type="similarity">
    <text evidence="1 12">Belongs to the peptidase S24 family.</text>
</comment>
<evidence type="ECO:0000256" key="5">
    <source>
        <dbReference type="ARBA" id="ARBA00022801"/>
    </source>
</evidence>
<dbReference type="InterPro" id="IPR015927">
    <property type="entry name" value="Peptidase_S24_S26A/B/C"/>
</dbReference>
<dbReference type="GO" id="GO:0006281">
    <property type="term" value="P:DNA repair"/>
    <property type="evidence" value="ECO:0007669"/>
    <property type="project" value="UniProtKB-KW"/>
</dbReference>
<dbReference type="NCBIfam" id="TIGR00498">
    <property type="entry name" value="lexA"/>
    <property type="match status" value="1"/>
</dbReference>
<proteinExistence type="inferred from homology"/>
<dbReference type="Pfam" id="PF00717">
    <property type="entry name" value="Peptidase_S24"/>
    <property type="match status" value="1"/>
</dbReference>
<feature type="domain" description="Peptidase S24/S26A/S26B/S26C" evidence="13">
    <location>
        <begin position="73"/>
        <end position="186"/>
    </location>
</feature>
<evidence type="ECO:0000313" key="15">
    <source>
        <dbReference type="Proteomes" id="UP000198744"/>
    </source>
</evidence>
<dbReference type="OrthoDB" id="9802364at2"/>
<sequence>MKEKRTVQIVKKQIASFFRERKRMPTYEEMVALLGVKSKSVVHFWVGKLVEADILERDSGGRLAWKQRPFSIPLVGEVAAGFPSPEEEELRDVLSLDEYLVARPEASFLLQVSGDSMIGEGIMPGDLVIVEKGREPKNGDVVIAEVDGEWTMKTFRKEKGEVFLEAANPNYPLIRPRQELKLAGVVTAVVRKYHA</sequence>
<dbReference type="GO" id="GO:0004252">
    <property type="term" value="F:serine-type endopeptidase activity"/>
    <property type="evidence" value="ECO:0007669"/>
    <property type="project" value="InterPro"/>
</dbReference>
<dbReference type="SUPFAM" id="SSF51306">
    <property type="entry name" value="LexA/Signal peptidase"/>
    <property type="match status" value="1"/>
</dbReference>
<evidence type="ECO:0000256" key="12">
    <source>
        <dbReference type="RuleBase" id="RU003991"/>
    </source>
</evidence>
<reference evidence="14 15" key="1">
    <citation type="submission" date="2016-10" db="EMBL/GenBank/DDBJ databases">
        <authorList>
            <person name="de Groot N.N."/>
        </authorList>
    </citation>
    <scope>NUCLEOTIDE SEQUENCE [LARGE SCALE GENOMIC DNA]</scope>
    <source>
        <strain evidence="14 15">DSM 8423</strain>
    </source>
</reference>
<evidence type="ECO:0000256" key="9">
    <source>
        <dbReference type="ARBA" id="ARBA00023163"/>
    </source>
</evidence>
<dbReference type="Gene3D" id="2.10.109.10">
    <property type="entry name" value="Umud Fragment, subunit A"/>
    <property type="match status" value="1"/>
</dbReference>
<dbReference type="NCBIfam" id="NF007621">
    <property type="entry name" value="PRK10276.1"/>
    <property type="match status" value="1"/>
</dbReference>
<evidence type="ECO:0000256" key="1">
    <source>
        <dbReference type="ARBA" id="ARBA00007484"/>
    </source>
</evidence>
<dbReference type="GO" id="GO:0006260">
    <property type="term" value="P:DNA replication"/>
    <property type="evidence" value="ECO:0007669"/>
    <property type="project" value="UniProtKB-KW"/>
</dbReference>
<accession>A0A1H8B9T7</accession>
<dbReference type="InterPro" id="IPR006200">
    <property type="entry name" value="LexA"/>
</dbReference>
<keyword evidence="6 12" id="KW-0068">Autocatalytic cleavage</keyword>
<evidence type="ECO:0000256" key="6">
    <source>
        <dbReference type="ARBA" id="ARBA00022813"/>
    </source>
</evidence>
<dbReference type="InterPro" id="IPR006197">
    <property type="entry name" value="Peptidase_S24_LexA"/>
</dbReference>
<dbReference type="Gene3D" id="1.10.10.10">
    <property type="entry name" value="Winged helix-like DNA-binding domain superfamily/Winged helix DNA-binding domain"/>
    <property type="match status" value="1"/>
</dbReference>
<dbReference type="InterPro" id="IPR036388">
    <property type="entry name" value="WH-like_DNA-bd_sf"/>
</dbReference>
<evidence type="ECO:0000256" key="4">
    <source>
        <dbReference type="ARBA" id="ARBA00022763"/>
    </source>
</evidence>
<evidence type="ECO:0000256" key="8">
    <source>
        <dbReference type="ARBA" id="ARBA00023125"/>
    </source>
</evidence>
<keyword evidence="3" id="KW-0235">DNA replication</keyword>
<keyword evidence="11" id="KW-0742">SOS response</keyword>